<dbReference type="GO" id="GO:0030295">
    <property type="term" value="F:protein kinase activator activity"/>
    <property type="evidence" value="ECO:0000318"/>
    <property type="project" value="GO_Central"/>
</dbReference>
<dbReference type="InterPro" id="IPR036703">
    <property type="entry name" value="MOB_kinase_act_sf"/>
</dbReference>
<gene>
    <name evidence="1" type="ORF">TVAG_193300</name>
</gene>
<dbReference type="InParanoid" id="A2DH44"/>
<organism evidence="1 2">
    <name type="scientific">Trichomonas vaginalis (strain ATCC PRA-98 / G3)</name>
    <dbReference type="NCBI Taxonomy" id="412133"/>
    <lineage>
        <taxon>Eukaryota</taxon>
        <taxon>Metamonada</taxon>
        <taxon>Parabasalia</taxon>
        <taxon>Trichomonadida</taxon>
        <taxon>Trichomonadidae</taxon>
        <taxon>Trichomonas</taxon>
    </lineage>
</organism>
<protein>
    <submittedName>
        <fullName evidence="1">Mob1/phocein family protein</fullName>
    </submittedName>
</protein>
<sequence>MPPKKIRKSHQSHPETLLVSKDQTILTRKYNQIKKVTGASIIQDFEPLLQPPDGVTVSDWLIINVMEFLDKTDKLYQCCSLFCTTETCPLFNAGPHYNFFWEDESIQDPVQLSAPEYLLQLTKWARRNLANTALFPRKDGLELSADAYDVLRAIYRRTIRIYAHLYVCHFSSIKENGIEPVINTVFGHYSQLALRYQMIDEEDIEMLMPVFNAMHISSTP</sequence>
<dbReference type="Proteomes" id="UP000001542">
    <property type="component" value="Unassembled WGS sequence"/>
</dbReference>
<dbReference type="SMART" id="SM01388">
    <property type="entry name" value="Mob1_phocein"/>
    <property type="match status" value="1"/>
</dbReference>
<evidence type="ECO:0000313" key="2">
    <source>
        <dbReference type="Proteomes" id="UP000001542"/>
    </source>
</evidence>
<dbReference type="InterPro" id="IPR005301">
    <property type="entry name" value="MOB_kinase_act_fam"/>
</dbReference>
<evidence type="ECO:0000313" key="1">
    <source>
        <dbReference type="EMBL" id="EAY20354.1"/>
    </source>
</evidence>
<dbReference type="eggNOG" id="KOG0440">
    <property type="taxonomic scope" value="Eukaryota"/>
</dbReference>
<dbReference type="GO" id="GO:0005634">
    <property type="term" value="C:nucleus"/>
    <property type="evidence" value="ECO:0000318"/>
    <property type="project" value="GO_Central"/>
</dbReference>
<proteinExistence type="predicted"/>
<name>A2DH44_TRIV3</name>
<dbReference type="GO" id="GO:0005737">
    <property type="term" value="C:cytoplasm"/>
    <property type="evidence" value="ECO:0000318"/>
    <property type="project" value="GO_Central"/>
</dbReference>
<dbReference type="Gene3D" id="1.20.140.30">
    <property type="entry name" value="MOB kinase activator"/>
    <property type="match status" value="1"/>
</dbReference>
<dbReference type="VEuPathDB" id="TrichDB:TVAG_193300"/>
<dbReference type="PANTHER" id="PTHR22599">
    <property type="entry name" value="MPS ONE BINDER KINASE ACTIVATOR-LIKE MOB"/>
    <property type="match status" value="1"/>
</dbReference>
<dbReference type="STRING" id="5722.A2DH44"/>
<dbReference type="KEGG" id="tva:5465891"/>
<dbReference type="OrthoDB" id="10261121at2759"/>
<dbReference type="AlphaFoldDB" id="A2DH44"/>
<keyword evidence="2" id="KW-1185">Reference proteome</keyword>
<dbReference type="EMBL" id="DS113199">
    <property type="protein sequence ID" value="EAY20354.1"/>
    <property type="molecule type" value="Genomic_DNA"/>
</dbReference>
<accession>A2DH44</accession>
<dbReference type="VEuPathDB" id="TrichDB:TVAGG3_0341270"/>
<dbReference type="SMR" id="A2DH44"/>
<dbReference type="GO" id="GO:0007165">
    <property type="term" value="P:signal transduction"/>
    <property type="evidence" value="ECO:0000318"/>
    <property type="project" value="GO_Central"/>
</dbReference>
<reference evidence="1" key="1">
    <citation type="submission" date="2006-10" db="EMBL/GenBank/DDBJ databases">
        <authorList>
            <person name="Amadeo P."/>
            <person name="Zhao Q."/>
            <person name="Wortman J."/>
            <person name="Fraser-Liggett C."/>
            <person name="Carlton J."/>
        </authorList>
    </citation>
    <scope>NUCLEOTIDE SEQUENCE</scope>
    <source>
        <strain evidence="1">G3</strain>
    </source>
</reference>
<dbReference type="SUPFAM" id="SSF101152">
    <property type="entry name" value="Mob1/phocein"/>
    <property type="match status" value="1"/>
</dbReference>
<dbReference type="RefSeq" id="XP_001581340.1">
    <property type="nucleotide sequence ID" value="XM_001581290.1"/>
</dbReference>
<dbReference type="Pfam" id="PF03637">
    <property type="entry name" value="Mob1_phocein"/>
    <property type="match status" value="1"/>
</dbReference>
<reference evidence="1" key="2">
    <citation type="journal article" date="2007" name="Science">
        <title>Draft genome sequence of the sexually transmitted pathogen Trichomonas vaginalis.</title>
        <authorList>
            <person name="Carlton J.M."/>
            <person name="Hirt R.P."/>
            <person name="Silva J.C."/>
            <person name="Delcher A.L."/>
            <person name="Schatz M."/>
            <person name="Zhao Q."/>
            <person name="Wortman J.R."/>
            <person name="Bidwell S.L."/>
            <person name="Alsmark U.C.M."/>
            <person name="Besteiro S."/>
            <person name="Sicheritz-Ponten T."/>
            <person name="Noel C.J."/>
            <person name="Dacks J.B."/>
            <person name="Foster P.G."/>
            <person name="Simillion C."/>
            <person name="Van de Peer Y."/>
            <person name="Miranda-Saavedra D."/>
            <person name="Barton G.J."/>
            <person name="Westrop G.D."/>
            <person name="Mueller S."/>
            <person name="Dessi D."/>
            <person name="Fiori P.L."/>
            <person name="Ren Q."/>
            <person name="Paulsen I."/>
            <person name="Zhang H."/>
            <person name="Bastida-Corcuera F.D."/>
            <person name="Simoes-Barbosa A."/>
            <person name="Brown M.T."/>
            <person name="Hayes R.D."/>
            <person name="Mukherjee M."/>
            <person name="Okumura C.Y."/>
            <person name="Schneider R."/>
            <person name="Smith A.J."/>
            <person name="Vanacova S."/>
            <person name="Villalvazo M."/>
            <person name="Haas B.J."/>
            <person name="Pertea M."/>
            <person name="Feldblyum T.V."/>
            <person name="Utterback T.R."/>
            <person name="Shu C.L."/>
            <person name="Osoegawa K."/>
            <person name="de Jong P.J."/>
            <person name="Hrdy I."/>
            <person name="Horvathova L."/>
            <person name="Zubacova Z."/>
            <person name="Dolezal P."/>
            <person name="Malik S.B."/>
            <person name="Logsdon J.M. Jr."/>
            <person name="Henze K."/>
            <person name="Gupta A."/>
            <person name="Wang C.C."/>
            <person name="Dunne R.L."/>
            <person name="Upcroft J.A."/>
            <person name="Upcroft P."/>
            <person name="White O."/>
            <person name="Salzberg S.L."/>
            <person name="Tang P."/>
            <person name="Chiu C.-H."/>
            <person name="Lee Y.-S."/>
            <person name="Embley T.M."/>
            <person name="Coombs G.H."/>
            <person name="Mottram J.C."/>
            <person name="Tachezy J."/>
            <person name="Fraser-Liggett C.M."/>
            <person name="Johnson P.J."/>
        </authorList>
    </citation>
    <scope>NUCLEOTIDE SEQUENCE [LARGE SCALE GENOMIC DNA]</scope>
    <source>
        <strain evidence="1">G3</strain>
    </source>
</reference>